<dbReference type="Pfam" id="PF00083">
    <property type="entry name" value="Sugar_tr"/>
    <property type="match status" value="1"/>
</dbReference>
<dbReference type="GO" id="GO:0051119">
    <property type="term" value="F:sugar transmembrane transporter activity"/>
    <property type="evidence" value="ECO:0007669"/>
    <property type="project" value="InterPro"/>
</dbReference>
<dbReference type="OMA" id="TWVNMMV"/>
<reference evidence="10" key="1">
    <citation type="submission" date="2022-11" db="UniProtKB">
        <authorList>
            <consortium name="EnsemblMetazoa"/>
        </authorList>
    </citation>
    <scope>IDENTIFICATION</scope>
</reference>
<dbReference type="InterPro" id="IPR003663">
    <property type="entry name" value="Sugar/inositol_transpt"/>
</dbReference>
<feature type="transmembrane region" description="Helical" evidence="8">
    <location>
        <begin position="122"/>
        <end position="146"/>
    </location>
</feature>
<dbReference type="InterPro" id="IPR044775">
    <property type="entry name" value="MFS_ERD6/Tret1-like"/>
</dbReference>
<dbReference type="InterPro" id="IPR050549">
    <property type="entry name" value="MFS_Trehalose_Transporter"/>
</dbReference>
<feature type="transmembrane region" description="Helical" evidence="8">
    <location>
        <begin position="396"/>
        <end position="422"/>
    </location>
</feature>
<dbReference type="NCBIfam" id="TIGR00879">
    <property type="entry name" value="SP"/>
    <property type="match status" value="1"/>
</dbReference>
<dbReference type="InterPro" id="IPR036259">
    <property type="entry name" value="MFS_trans_sf"/>
</dbReference>
<dbReference type="SUPFAM" id="SSF103473">
    <property type="entry name" value="MFS general substrate transporter"/>
    <property type="match status" value="1"/>
</dbReference>
<feature type="transmembrane region" description="Helical" evidence="8">
    <location>
        <begin position="287"/>
        <end position="318"/>
    </location>
</feature>
<feature type="transmembrane region" description="Helical" evidence="8">
    <location>
        <begin position="208"/>
        <end position="226"/>
    </location>
</feature>
<dbReference type="CDD" id="cd17358">
    <property type="entry name" value="MFS_GLUT6_8_Class3_like"/>
    <property type="match status" value="1"/>
</dbReference>
<evidence type="ECO:0000256" key="3">
    <source>
        <dbReference type="ARBA" id="ARBA00022692"/>
    </source>
</evidence>
<keyword evidence="2" id="KW-1003">Cell membrane</keyword>
<feature type="transmembrane region" description="Helical" evidence="8">
    <location>
        <begin position="52"/>
        <end position="73"/>
    </location>
</feature>
<keyword evidence="5 8" id="KW-0472">Membrane</keyword>
<dbReference type="PRINTS" id="PR00171">
    <property type="entry name" value="SUGRTRNSPORT"/>
</dbReference>
<dbReference type="AlphaFoldDB" id="A0A913WWW6"/>
<proteinExistence type="inferred from homology"/>
<dbReference type="GO" id="GO:0005886">
    <property type="term" value="C:plasma membrane"/>
    <property type="evidence" value="ECO:0007669"/>
    <property type="project" value="UniProtKB-SubCell"/>
</dbReference>
<evidence type="ECO:0000256" key="1">
    <source>
        <dbReference type="ARBA" id="ARBA00004651"/>
    </source>
</evidence>
<evidence type="ECO:0000256" key="4">
    <source>
        <dbReference type="ARBA" id="ARBA00022989"/>
    </source>
</evidence>
<organism evidence="10 11">
    <name type="scientific">Exaiptasia diaphana</name>
    <name type="common">Tropical sea anemone</name>
    <name type="synonym">Aiptasia pulchella</name>
    <dbReference type="NCBI Taxonomy" id="2652724"/>
    <lineage>
        <taxon>Eukaryota</taxon>
        <taxon>Metazoa</taxon>
        <taxon>Cnidaria</taxon>
        <taxon>Anthozoa</taxon>
        <taxon>Hexacorallia</taxon>
        <taxon>Actiniaria</taxon>
        <taxon>Aiptasiidae</taxon>
        <taxon>Exaiptasia</taxon>
    </lineage>
</organism>
<dbReference type="Proteomes" id="UP000887567">
    <property type="component" value="Unplaced"/>
</dbReference>
<keyword evidence="4 8" id="KW-1133">Transmembrane helix</keyword>
<accession>A0A913WWW6</accession>
<dbReference type="PANTHER" id="PTHR48021">
    <property type="match status" value="1"/>
</dbReference>
<keyword evidence="3 8" id="KW-0812">Transmembrane</keyword>
<feature type="transmembrane region" description="Helical" evidence="8">
    <location>
        <begin position="182"/>
        <end position="202"/>
    </location>
</feature>
<dbReference type="PANTHER" id="PTHR48021:SF1">
    <property type="entry name" value="GH07001P-RELATED"/>
    <property type="match status" value="1"/>
</dbReference>
<dbReference type="PROSITE" id="PS50850">
    <property type="entry name" value="MFS"/>
    <property type="match status" value="1"/>
</dbReference>
<keyword evidence="11" id="KW-1185">Reference proteome</keyword>
<comment type="subcellular location">
    <subcellularLocation>
        <location evidence="1">Cell membrane</location>
        <topology evidence="1">Multi-pass membrane protein</topology>
    </subcellularLocation>
</comment>
<dbReference type="GeneID" id="110234317"/>
<dbReference type="RefSeq" id="XP_020895345.1">
    <property type="nucleotide sequence ID" value="XM_021039686.2"/>
</dbReference>
<feature type="domain" description="Major facilitator superfamily (MFS) profile" evidence="9">
    <location>
        <begin position="54"/>
        <end position="489"/>
    </location>
</feature>
<evidence type="ECO:0000256" key="7">
    <source>
        <dbReference type="RuleBase" id="RU003346"/>
    </source>
</evidence>
<feature type="transmembrane region" description="Helical" evidence="8">
    <location>
        <begin position="466"/>
        <end position="485"/>
    </location>
</feature>
<feature type="transmembrane region" description="Helical" evidence="8">
    <location>
        <begin position="351"/>
        <end position="372"/>
    </location>
</feature>
<dbReference type="OrthoDB" id="6612291at2759"/>
<feature type="transmembrane region" description="Helical" evidence="8">
    <location>
        <begin position="152"/>
        <end position="170"/>
    </location>
</feature>
<feature type="transmembrane region" description="Helical" evidence="8">
    <location>
        <begin position="93"/>
        <end position="115"/>
    </location>
</feature>
<dbReference type="EnsemblMetazoa" id="XM_021039686.2">
    <property type="protein sequence ID" value="XP_020895345.1"/>
    <property type="gene ID" value="LOC110234317"/>
</dbReference>
<evidence type="ECO:0000256" key="8">
    <source>
        <dbReference type="SAM" id="Phobius"/>
    </source>
</evidence>
<feature type="transmembrane region" description="Helical" evidence="8">
    <location>
        <begin position="324"/>
        <end position="344"/>
    </location>
</feature>
<evidence type="ECO:0000256" key="6">
    <source>
        <dbReference type="ARBA" id="ARBA00023180"/>
    </source>
</evidence>
<evidence type="ECO:0000256" key="2">
    <source>
        <dbReference type="ARBA" id="ARBA00022475"/>
    </source>
</evidence>
<dbReference type="FunFam" id="1.20.1250.20:FF:000055">
    <property type="entry name" value="Facilitated trehalose transporter Tret1-2 homolog"/>
    <property type="match status" value="1"/>
</dbReference>
<evidence type="ECO:0000313" key="10">
    <source>
        <dbReference type="EnsemblMetazoa" id="XP_020895345.1"/>
    </source>
</evidence>
<evidence type="ECO:0000256" key="5">
    <source>
        <dbReference type="ARBA" id="ARBA00023136"/>
    </source>
</evidence>
<evidence type="ECO:0000313" key="11">
    <source>
        <dbReference type="Proteomes" id="UP000887567"/>
    </source>
</evidence>
<protein>
    <recommendedName>
        <fullName evidence="9">Major facilitator superfamily (MFS) profile domain-containing protein</fullName>
    </recommendedName>
</protein>
<dbReference type="InterPro" id="IPR005829">
    <property type="entry name" value="Sugar_transporter_CS"/>
</dbReference>
<keyword evidence="6" id="KW-0325">Glycoprotein</keyword>
<keyword evidence="7" id="KW-0813">Transport</keyword>
<dbReference type="KEGG" id="epa:110234317"/>
<comment type="similarity">
    <text evidence="7">Belongs to the major facilitator superfamily. Sugar transporter (TC 2.A.1.1) family.</text>
</comment>
<name>A0A913WWW6_EXADI</name>
<evidence type="ECO:0000259" key="9">
    <source>
        <dbReference type="PROSITE" id="PS50850"/>
    </source>
</evidence>
<dbReference type="Gene3D" id="1.20.1250.20">
    <property type="entry name" value="MFS general substrate transporter like domains"/>
    <property type="match status" value="1"/>
</dbReference>
<feature type="transmembrane region" description="Helical" evidence="8">
    <location>
        <begin position="434"/>
        <end position="454"/>
    </location>
</feature>
<sequence length="510" mass="55660">MESGQQKQYPNSSIFDEYKVPILVSEREKSYGTGKATSILPEHVKSSNLKSIVAVLLAGIGSLCFGYCIGYSSPALLDLQRDDSSVHLDKPEGAFFASLVTLGAIIGCPVGGVLSEICGRKVTIMISTIPFTSGWLMIQFAVNMAMLDGGRLLTGVGCGMIAVSYPVYVAEIASSKLRGTLGSVHQTAITLGILLSYVVGVFCDWRDTAIPGIIMPALLIPVMMFLTDTPRWYLQHNKRSKALKALMWLRGKSSITEIECRETEESIAMHRNMLWKEFCRPSITRPLVIGVGLMIFQQTSGGIVIIMNCASIFASAGFSDGKAVSISIAAVQLLVNLLASGVIYRVGRRTLLVSMAVVMAICHFGIGTFFQLSSNEACNSTVNHRDLSHSIPACEISWLAITCIIIFNIAFSIAWGPIPWIIISEIFPLRARSISGSIATISAFASAFVLLWCYPYMQYALTDSGLYWFYGGCCLLSSLFVFLLVPETRGQTLEEIENSFEPPRTYSVIE</sequence>
<dbReference type="InterPro" id="IPR005828">
    <property type="entry name" value="MFS_sugar_transport-like"/>
</dbReference>
<dbReference type="InterPro" id="IPR020846">
    <property type="entry name" value="MFS_dom"/>
</dbReference>
<dbReference type="PROSITE" id="PS00217">
    <property type="entry name" value="SUGAR_TRANSPORT_2"/>
    <property type="match status" value="1"/>
</dbReference>